<dbReference type="Pfam" id="PF21235">
    <property type="entry name" value="UBA_ARI1"/>
    <property type="match status" value="1"/>
</dbReference>
<dbReference type="Gene3D" id="2.30.30.380">
    <property type="entry name" value="Zn-finger domain of Sec23/24"/>
    <property type="match status" value="1"/>
</dbReference>
<dbReference type="PROSITE" id="PS51873">
    <property type="entry name" value="TRIAD"/>
    <property type="match status" value="1"/>
</dbReference>
<dbReference type="GO" id="GO:0061630">
    <property type="term" value="F:ubiquitin protein ligase activity"/>
    <property type="evidence" value="ECO:0007669"/>
    <property type="project" value="UniProtKB-EC"/>
</dbReference>
<evidence type="ECO:0000256" key="5">
    <source>
        <dbReference type="ARBA" id="ARBA00022737"/>
    </source>
</evidence>
<dbReference type="OrthoDB" id="10009520at2759"/>
<keyword evidence="15" id="KW-1185">Reference proteome</keyword>
<reference evidence="14 15" key="1">
    <citation type="journal article" date="2018" name="Genome Biol. Evol.">
        <title>Multiple Roots of Fruiting Body Formation in Amoebozoa.</title>
        <authorList>
            <person name="Hillmann F."/>
            <person name="Forbes G."/>
            <person name="Novohradska S."/>
            <person name="Ferling I."/>
            <person name="Riege K."/>
            <person name="Groth M."/>
            <person name="Westermann M."/>
            <person name="Marz M."/>
            <person name="Spaller T."/>
            <person name="Winckler T."/>
            <person name="Schaap P."/>
            <person name="Glockner G."/>
        </authorList>
    </citation>
    <scope>NUCLEOTIDE SEQUENCE [LARGE SCALE GENOMIC DNA]</scope>
    <source>
        <strain evidence="14 15">Jena</strain>
    </source>
</reference>
<evidence type="ECO:0000259" key="13">
    <source>
        <dbReference type="PROSITE" id="PS51873"/>
    </source>
</evidence>
<dbReference type="GO" id="GO:0008270">
    <property type="term" value="F:zinc ion binding"/>
    <property type="evidence" value="ECO:0007669"/>
    <property type="project" value="UniProtKB-KW"/>
</dbReference>
<dbReference type="InterPro" id="IPR002867">
    <property type="entry name" value="IBR_dom"/>
</dbReference>
<organism evidence="14 15">
    <name type="scientific">Planoprotostelium fungivorum</name>
    <dbReference type="NCBI Taxonomy" id="1890364"/>
    <lineage>
        <taxon>Eukaryota</taxon>
        <taxon>Amoebozoa</taxon>
        <taxon>Evosea</taxon>
        <taxon>Variosea</taxon>
        <taxon>Cavosteliida</taxon>
        <taxon>Cavosteliaceae</taxon>
        <taxon>Planoprotostelium</taxon>
    </lineage>
</organism>
<evidence type="ECO:0000259" key="12">
    <source>
        <dbReference type="PROSITE" id="PS50199"/>
    </source>
</evidence>
<dbReference type="Pfam" id="PF22191">
    <property type="entry name" value="IBR_1"/>
    <property type="match status" value="1"/>
</dbReference>
<evidence type="ECO:0000256" key="2">
    <source>
        <dbReference type="ARBA" id="ARBA00012251"/>
    </source>
</evidence>
<feature type="region of interest" description="Disordered" evidence="10">
    <location>
        <begin position="770"/>
        <end position="792"/>
    </location>
</feature>
<evidence type="ECO:0000313" key="15">
    <source>
        <dbReference type="Proteomes" id="UP000241769"/>
    </source>
</evidence>
<dbReference type="EC" id="2.3.2.31" evidence="2"/>
<evidence type="ECO:0000256" key="7">
    <source>
        <dbReference type="ARBA" id="ARBA00022786"/>
    </source>
</evidence>
<dbReference type="FunCoup" id="A0A2P6P080">
    <property type="interactions" value="2"/>
</dbReference>
<evidence type="ECO:0000256" key="6">
    <source>
        <dbReference type="ARBA" id="ARBA00022771"/>
    </source>
</evidence>
<accession>A0A2P6P080</accession>
<dbReference type="InterPro" id="IPR013083">
    <property type="entry name" value="Znf_RING/FYVE/PHD"/>
</dbReference>
<keyword evidence="7" id="KW-0833">Ubl conjugation pathway</keyword>
<keyword evidence="5" id="KW-0677">Repeat</keyword>
<keyword evidence="6 9" id="KW-0863">Zinc-finger</keyword>
<keyword evidence="3" id="KW-0808">Transferase</keyword>
<keyword evidence="4" id="KW-0479">Metal-binding</keyword>
<dbReference type="GO" id="GO:0016567">
    <property type="term" value="P:protein ubiquitination"/>
    <property type="evidence" value="ECO:0007669"/>
    <property type="project" value="InterPro"/>
</dbReference>
<dbReference type="PROSITE" id="PS50089">
    <property type="entry name" value="ZF_RING_2"/>
    <property type="match status" value="1"/>
</dbReference>
<sequence length="866" mass="99414">MKIFRKVRRSALLTNNVCKQIGISKSSKIRVEDFDRCWRKYLEYKMRGIHGGERIMLKLQAMAFIKHFYSAIGEEYEETRAEKIFSDCDELDVGTINYDQFKKLFYLCGVNRVHFTESLESKLKHRGRVVDRDARDEECTEDSFEDYSGGNYNTQQAGPVVSCKKYNILNQEELKQMMRIVFEEISSVIGLPPHDVILLLKAFGWDRDRMMCHYYDDPDKWNIKAGLSRKFVPNRQRTLQFVTGKPDENSTTFSCPVCCDDVDVCDTYAMRACGHTFCRDCWKQHFRTVVDSFGPHLLSRSKCMDPECNIVATLADYKNLGDERCIERYSYFLSKSFVEHHNSAAFCPSGCGSTFLRMFQPSADDARPSDSLVQCKCGGKFCFDCGHDAHEPVNCAQMNVWKEKNDSDVDSLKLVTAIAKPCPQCGIPTDRTDGCNHMSCPQCLHGWCWQCRQPWQVHGDRTGGFYFCNMYERSNEIIKMDEEAEAVREDHNRFLHHFNGYHVNDKDEKGTIAMRDSIESTAAEYSLRTGGDPSFLMEALDTLAQARRTIKMSYVYAYFLPTGETSQKQVFEMQQALAQEICERLAKEVMTSGEELDRNKIVYLHKACRQYLQNLVDYFESPVGRALYSTPCRSGKTREKQKKNQTNWWICPTCTFGNPNHSQRCELCAQDRFTASRAEEKSLVGVMTRLRDDADRSMRRDDPSFHTAALAREEDLIRAIAANLVTTIEGQHLGYGQTLSGHHWSPWTVSLVRNFFNLVVVERRAACPRKRSPLAHQSSSAPGETRSRATPADTTCKMNKNLRHSGPEDLPIGQHFEYRAKLYPIIIGTLAAIGQLLYQSCHEIMRGNPRHILSCTWRDSVKNYSL</sequence>
<evidence type="ECO:0000259" key="11">
    <source>
        <dbReference type="PROSITE" id="PS50089"/>
    </source>
</evidence>
<feature type="domain" description="RanBP2-type" evidence="12">
    <location>
        <begin position="645"/>
        <end position="674"/>
    </location>
</feature>
<feature type="domain" description="RING-type" evidence="13">
    <location>
        <begin position="251"/>
        <end position="472"/>
    </location>
</feature>
<gene>
    <name evidence="14" type="ORF">PROFUN_00876</name>
</gene>
<dbReference type="AlphaFoldDB" id="A0A2P6P080"/>
<dbReference type="InterPro" id="IPR048962">
    <property type="entry name" value="ARIH1-like_UBL"/>
</dbReference>
<dbReference type="SMART" id="SM00647">
    <property type="entry name" value="IBR"/>
    <property type="match status" value="2"/>
</dbReference>
<feature type="domain" description="RING-type" evidence="11">
    <location>
        <begin position="255"/>
        <end position="303"/>
    </location>
</feature>
<evidence type="ECO:0000256" key="9">
    <source>
        <dbReference type="PROSITE-ProRule" id="PRU00322"/>
    </source>
</evidence>
<evidence type="ECO:0000256" key="3">
    <source>
        <dbReference type="ARBA" id="ARBA00022679"/>
    </source>
</evidence>
<dbReference type="Pfam" id="PF01485">
    <property type="entry name" value="IBR"/>
    <property type="match status" value="1"/>
</dbReference>
<comment type="caution">
    <text evidence="14">The sequence shown here is derived from an EMBL/GenBank/DDBJ whole genome shotgun (WGS) entry which is preliminary data.</text>
</comment>
<dbReference type="InterPro" id="IPR001841">
    <property type="entry name" value="Znf_RING"/>
</dbReference>
<keyword evidence="8" id="KW-0862">Zinc</keyword>
<dbReference type="PROSITE" id="PS50199">
    <property type="entry name" value="ZF_RANBP2_2"/>
    <property type="match status" value="1"/>
</dbReference>
<proteinExistence type="predicted"/>
<evidence type="ECO:0000256" key="4">
    <source>
        <dbReference type="ARBA" id="ARBA00022723"/>
    </source>
</evidence>
<evidence type="ECO:0000313" key="14">
    <source>
        <dbReference type="EMBL" id="PRP89612.1"/>
    </source>
</evidence>
<evidence type="ECO:0000256" key="8">
    <source>
        <dbReference type="ARBA" id="ARBA00022833"/>
    </source>
</evidence>
<evidence type="ECO:0000256" key="1">
    <source>
        <dbReference type="ARBA" id="ARBA00001798"/>
    </source>
</evidence>
<dbReference type="InterPro" id="IPR031127">
    <property type="entry name" value="E3_UB_ligase_RBR"/>
</dbReference>
<dbReference type="SUPFAM" id="SSF57850">
    <property type="entry name" value="RING/U-box"/>
    <property type="match status" value="3"/>
</dbReference>
<dbReference type="PANTHER" id="PTHR11685">
    <property type="entry name" value="RBR FAMILY RING FINGER AND IBR DOMAIN-CONTAINING"/>
    <property type="match status" value="1"/>
</dbReference>
<evidence type="ECO:0000256" key="10">
    <source>
        <dbReference type="SAM" id="MobiDB-lite"/>
    </source>
</evidence>
<comment type="catalytic activity">
    <reaction evidence="1">
        <text>[E2 ubiquitin-conjugating enzyme]-S-ubiquitinyl-L-cysteine + [acceptor protein]-L-lysine = [E2 ubiquitin-conjugating enzyme]-L-cysteine + [acceptor protein]-N(6)-ubiquitinyl-L-lysine.</text>
        <dbReference type="EC" id="2.3.2.31"/>
    </reaction>
</comment>
<name>A0A2P6P080_9EUKA</name>
<dbReference type="STRING" id="1890364.A0A2P6P080"/>
<dbReference type="InterPro" id="IPR001876">
    <property type="entry name" value="Znf_RanBP2"/>
</dbReference>
<dbReference type="Gene3D" id="3.30.40.10">
    <property type="entry name" value="Zinc/RING finger domain, C3HC4 (zinc finger)"/>
    <property type="match status" value="1"/>
</dbReference>
<dbReference type="Proteomes" id="UP000241769">
    <property type="component" value="Unassembled WGS sequence"/>
</dbReference>
<dbReference type="InParanoid" id="A0A2P6P080"/>
<protein>
    <recommendedName>
        <fullName evidence="2">RBR-type E3 ubiquitin transferase</fullName>
        <ecNumber evidence="2">2.3.2.31</ecNumber>
    </recommendedName>
</protein>
<dbReference type="PROSITE" id="PS01358">
    <property type="entry name" value="ZF_RANBP2_1"/>
    <property type="match status" value="1"/>
</dbReference>
<dbReference type="EMBL" id="MDYQ01000002">
    <property type="protein sequence ID" value="PRP89612.1"/>
    <property type="molecule type" value="Genomic_DNA"/>
</dbReference>
<dbReference type="Gene3D" id="1.20.120.1750">
    <property type="match status" value="1"/>
</dbReference>
<dbReference type="InterPro" id="IPR044066">
    <property type="entry name" value="TRIAD_supradom"/>
</dbReference>